<dbReference type="AlphaFoldDB" id="A0AAU6WUM8"/>
<dbReference type="RefSeq" id="WP_345767216.1">
    <property type="nucleotide sequence ID" value="NZ_CP154834.1"/>
</dbReference>
<organism evidence="1 2">
    <name type="scientific">Chryseobacterium endophyticum</name>
    <dbReference type="NCBI Taxonomy" id="1854762"/>
    <lineage>
        <taxon>Bacteria</taxon>
        <taxon>Pseudomonadati</taxon>
        <taxon>Bacteroidota</taxon>
        <taxon>Flavobacteriia</taxon>
        <taxon>Flavobacteriales</taxon>
        <taxon>Weeksellaceae</taxon>
        <taxon>Chryseobacterium group</taxon>
        <taxon>Chryseobacterium</taxon>
    </lineage>
</organism>
<dbReference type="Proteomes" id="UP001463665">
    <property type="component" value="Chromosome"/>
</dbReference>
<protein>
    <submittedName>
        <fullName evidence="1">Uncharacterized protein</fullName>
    </submittedName>
</protein>
<name>A0AAU6WUM8_9FLAO</name>
<evidence type="ECO:0000313" key="1">
    <source>
        <dbReference type="EMBL" id="XAO75567.1"/>
    </source>
</evidence>
<evidence type="ECO:0000313" key="2">
    <source>
        <dbReference type="Proteomes" id="UP001463665"/>
    </source>
</evidence>
<reference evidence="1 2" key="1">
    <citation type="submission" date="2024-04" db="EMBL/GenBank/DDBJ databases">
        <title>Genome sequencing and assembly of rice foliar adapted Chryseobacterium endophyticum OsEnb-ALM-A6.</title>
        <authorList>
            <person name="Kumar S."/>
            <person name="Javed M."/>
            <person name="Chouhan V."/>
            <person name="Charishma K."/>
            <person name="Patel A."/>
            <person name="Kumar M."/>
            <person name="Sahu K.P."/>
            <person name="Kumar A."/>
        </authorList>
    </citation>
    <scope>NUCLEOTIDE SEQUENCE [LARGE SCALE GENOMIC DNA]</scope>
    <source>
        <strain evidence="1 2">OsEnb-ALM-A6</strain>
    </source>
</reference>
<keyword evidence="2" id="KW-1185">Reference proteome</keyword>
<gene>
    <name evidence="1" type="ORF">AAFP95_06595</name>
</gene>
<dbReference type="EMBL" id="CP154834">
    <property type="protein sequence ID" value="XAO75567.1"/>
    <property type="molecule type" value="Genomic_DNA"/>
</dbReference>
<accession>A0AAU6WUM8</accession>
<sequence>MSTDCSGFNNGIEEIPNKIKVSLDNSKIYHIGDTITIRGHVSVNGLNLVSKDSVKLKGNPLFMISVSKLIQGQASYNLQYALNKFKIISKNFQIDNYVNCPNSHLYVSATEDMTSKLFRYEIKLIPQETGDFSICFGENFSLQNNKKARPSSKLSGLRS</sequence>
<proteinExistence type="predicted"/>